<proteinExistence type="predicted"/>
<dbReference type="Gene3D" id="3.30.200.20">
    <property type="entry name" value="Phosphorylase Kinase, domain 1"/>
    <property type="match status" value="1"/>
</dbReference>
<evidence type="ECO:0000313" key="3">
    <source>
        <dbReference type="Proteomes" id="UP001144096"/>
    </source>
</evidence>
<keyword evidence="3" id="KW-1185">Reference proteome</keyword>
<dbReference type="InterPro" id="IPR011009">
    <property type="entry name" value="Kinase-like_dom_sf"/>
</dbReference>
<dbReference type="Gene3D" id="3.90.1200.10">
    <property type="match status" value="1"/>
</dbReference>
<organism evidence="2 3">
    <name type="scientific">Amycolatopsis iheyensis</name>
    <dbReference type="NCBI Taxonomy" id="2945988"/>
    <lineage>
        <taxon>Bacteria</taxon>
        <taxon>Bacillati</taxon>
        <taxon>Actinomycetota</taxon>
        <taxon>Actinomycetes</taxon>
        <taxon>Pseudonocardiales</taxon>
        <taxon>Pseudonocardiaceae</taxon>
        <taxon>Amycolatopsis</taxon>
    </lineage>
</organism>
<gene>
    <name evidence="2" type="ORF">M8542_03920</name>
</gene>
<dbReference type="PANTHER" id="PTHR21310">
    <property type="entry name" value="AMINOGLYCOSIDE PHOSPHOTRANSFERASE-RELATED-RELATED"/>
    <property type="match status" value="1"/>
</dbReference>
<name>A0A9X2N7I9_9PSEU</name>
<dbReference type="InterPro" id="IPR051678">
    <property type="entry name" value="AGP_Transferase"/>
</dbReference>
<comment type="caution">
    <text evidence="2">The sequence shown here is derived from an EMBL/GenBank/DDBJ whole genome shotgun (WGS) entry which is preliminary data.</text>
</comment>
<accession>A0A9X2N7I9</accession>
<dbReference type="SUPFAM" id="SSF56112">
    <property type="entry name" value="Protein kinase-like (PK-like)"/>
    <property type="match status" value="1"/>
</dbReference>
<reference evidence="2" key="1">
    <citation type="submission" date="2022-06" db="EMBL/GenBank/DDBJ databases">
        <title>Amycolatopsis iheyaensis sp. nov., a new species of the genus Amycolatopsis isolated from soil in Iheya island, Japan.</title>
        <authorList>
            <person name="Ngamcharungchit C."/>
            <person name="Kanto H."/>
            <person name="Take A."/>
            <person name="Intra B."/>
            <person name="Matsumoto A."/>
            <person name="Panbangred W."/>
            <person name="Inahashi Y."/>
        </authorList>
    </citation>
    <scope>NUCLEOTIDE SEQUENCE</scope>
    <source>
        <strain evidence="2">OK19-0408</strain>
    </source>
</reference>
<dbReference type="PANTHER" id="PTHR21310:SF42">
    <property type="entry name" value="BIFUNCTIONAL AAC_APH"/>
    <property type="match status" value="1"/>
</dbReference>
<sequence>MDRSSDEATITTAVVRRLLAAQFPKWAGLPLAPAPAQGVDNATFRLGPDLAVRLPRYARWAGQVAREQEWLPKLAPHLPLPISEPLAEGRPGEGYPFPWSVLRWLPGERVDPDRLTDPAAELAGFFGALWRADATGGPPPQWSNAFRGVSPTDERDSAIAPPRLSARIERVADLIDVDAVLAMWESARAAPPWPGPPVWIHGDPAPGNLLCREGRLSAVIDFGTLAVGDPACDLIVAWSVLSAEGRAEFRKALDIDDATWARGRVWGLMEVLPRRDALTGPDAAHARRRLDELVADFRAAGG</sequence>
<evidence type="ECO:0000259" key="1">
    <source>
        <dbReference type="Pfam" id="PF01636"/>
    </source>
</evidence>
<protein>
    <submittedName>
        <fullName evidence="2">Aminoglycoside phosphotransferase family protein</fullName>
    </submittedName>
</protein>
<dbReference type="Pfam" id="PF01636">
    <property type="entry name" value="APH"/>
    <property type="match status" value="1"/>
</dbReference>
<dbReference type="Proteomes" id="UP001144096">
    <property type="component" value="Unassembled WGS sequence"/>
</dbReference>
<dbReference type="RefSeq" id="WP_257918602.1">
    <property type="nucleotide sequence ID" value="NZ_JAMXQV010000002.1"/>
</dbReference>
<evidence type="ECO:0000313" key="2">
    <source>
        <dbReference type="EMBL" id="MCR6481955.1"/>
    </source>
</evidence>
<dbReference type="AlphaFoldDB" id="A0A9X2N7I9"/>
<dbReference type="InterPro" id="IPR002575">
    <property type="entry name" value="Aminoglycoside_PTrfase"/>
</dbReference>
<dbReference type="EMBL" id="JAMXQV010000002">
    <property type="protein sequence ID" value="MCR6481955.1"/>
    <property type="molecule type" value="Genomic_DNA"/>
</dbReference>
<feature type="domain" description="Aminoglycoside phosphotransferase" evidence="1">
    <location>
        <begin position="35"/>
        <end position="265"/>
    </location>
</feature>
<dbReference type="CDD" id="cd05155">
    <property type="entry name" value="APH_ChoK_like_1"/>
    <property type="match status" value="1"/>
</dbReference>